<proteinExistence type="predicted"/>
<dbReference type="EMBL" id="JXJN01002753">
    <property type="status" value="NOT_ANNOTATED_CDS"/>
    <property type="molecule type" value="Genomic_DNA"/>
</dbReference>
<keyword evidence="2" id="KW-1185">Reference proteome</keyword>
<evidence type="ECO:0000313" key="1">
    <source>
        <dbReference type="EnsemblMetazoa" id="GPPI006893-PA"/>
    </source>
</evidence>
<evidence type="ECO:0000313" key="2">
    <source>
        <dbReference type="Proteomes" id="UP000092460"/>
    </source>
</evidence>
<protein>
    <submittedName>
        <fullName evidence="1">Uncharacterized protein</fullName>
    </submittedName>
</protein>
<dbReference type="EnsemblMetazoa" id="GPPI006893-RA">
    <property type="protein sequence ID" value="GPPI006893-PA"/>
    <property type="gene ID" value="GPPI006893"/>
</dbReference>
<dbReference type="VEuPathDB" id="VectorBase:GPPI006893"/>
<reference evidence="1" key="2">
    <citation type="submission" date="2020-05" db="UniProtKB">
        <authorList>
            <consortium name="EnsemblMetazoa"/>
        </authorList>
    </citation>
    <scope>IDENTIFICATION</scope>
    <source>
        <strain evidence="1">IAEA</strain>
    </source>
</reference>
<reference evidence="2" key="1">
    <citation type="submission" date="2015-01" db="EMBL/GenBank/DDBJ databases">
        <authorList>
            <person name="Aksoy S."/>
            <person name="Warren W."/>
            <person name="Wilson R.K."/>
        </authorList>
    </citation>
    <scope>NUCLEOTIDE SEQUENCE [LARGE SCALE GENOMIC DNA]</scope>
    <source>
        <strain evidence="2">IAEA</strain>
    </source>
</reference>
<organism evidence="1 2">
    <name type="scientific">Glossina palpalis gambiensis</name>
    <dbReference type="NCBI Taxonomy" id="67801"/>
    <lineage>
        <taxon>Eukaryota</taxon>
        <taxon>Metazoa</taxon>
        <taxon>Ecdysozoa</taxon>
        <taxon>Arthropoda</taxon>
        <taxon>Hexapoda</taxon>
        <taxon>Insecta</taxon>
        <taxon>Pterygota</taxon>
        <taxon>Neoptera</taxon>
        <taxon>Endopterygota</taxon>
        <taxon>Diptera</taxon>
        <taxon>Brachycera</taxon>
        <taxon>Muscomorpha</taxon>
        <taxon>Hippoboscoidea</taxon>
        <taxon>Glossinidae</taxon>
        <taxon>Glossina</taxon>
    </lineage>
</organism>
<accession>A0A1B0ASG0</accession>
<sequence>MATNYATRSKMRSSKLSYENHTNSEIIKVHGLGRIARIVGKLYDNSSLTNRKRRTTPNSRILTLHCGAILNHNLLFTTFLRENQLIDYFDVYYTRIYMANKVNLKL</sequence>
<dbReference type="Proteomes" id="UP000092460">
    <property type="component" value="Unassembled WGS sequence"/>
</dbReference>
<name>A0A1B0ASG0_9MUSC</name>
<dbReference type="AlphaFoldDB" id="A0A1B0ASG0"/>